<feature type="transmembrane region" description="Helical" evidence="9">
    <location>
        <begin position="264"/>
        <end position="288"/>
    </location>
</feature>
<keyword evidence="3" id="KW-0050">Antiport</keyword>
<comment type="subcellular location">
    <subcellularLocation>
        <location evidence="1">Cell membrane</location>
        <topology evidence="1">Multi-pass membrane protein</topology>
    </subcellularLocation>
</comment>
<keyword evidence="8 9" id="KW-0472">Membrane</keyword>
<feature type="transmembrane region" description="Helical" evidence="9">
    <location>
        <begin position="330"/>
        <end position="354"/>
    </location>
</feature>
<evidence type="ECO:0000259" key="10">
    <source>
        <dbReference type="PROSITE" id="PS51202"/>
    </source>
</evidence>
<dbReference type="InterPro" id="IPR006037">
    <property type="entry name" value="RCK_C"/>
</dbReference>
<keyword evidence="7" id="KW-0406">Ion transport</keyword>
<comment type="caution">
    <text evidence="11">The sequence shown here is derived from an EMBL/GenBank/DDBJ whole genome shotgun (WGS) entry which is preliminary data.</text>
</comment>
<feature type="transmembrane region" description="Helical" evidence="9">
    <location>
        <begin position="28"/>
        <end position="46"/>
    </location>
</feature>
<reference evidence="11 12" key="1">
    <citation type="submission" date="2020-08" db="EMBL/GenBank/DDBJ databases">
        <title>Genome public.</title>
        <authorList>
            <person name="Liu C."/>
            <person name="Sun Q."/>
        </authorList>
    </citation>
    <scope>NUCLEOTIDE SEQUENCE [LARGE SCALE GENOMIC DNA]</scope>
    <source>
        <strain evidence="11 12">BX1</strain>
    </source>
</reference>
<feature type="transmembrane region" description="Helical" evidence="9">
    <location>
        <begin position="83"/>
        <end position="106"/>
    </location>
</feature>
<dbReference type="Proteomes" id="UP000658131">
    <property type="component" value="Unassembled WGS sequence"/>
</dbReference>
<dbReference type="RefSeq" id="WP_262400230.1">
    <property type="nucleotide sequence ID" value="NZ_JACRTB010000014.1"/>
</dbReference>
<evidence type="ECO:0000256" key="8">
    <source>
        <dbReference type="ARBA" id="ARBA00023136"/>
    </source>
</evidence>
<dbReference type="PANTHER" id="PTHR32507">
    <property type="entry name" value="NA(+)/H(+) ANTIPORTER 1"/>
    <property type="match status" value="1"/>
</dbReference>
<evidence type="ECO:0000256" key="9">
    <source>
        <dbReference type="SAM" id="Phobius"/>
    </source>
</evidence>
<evidence type="ECO:0000256" key="7">
    <source>
        <dbReference type="ARBA" id="ARBA00023065"/>
    </source>
</evidence>
<gene>
    <name evidence="11" type="ORF">H8717_10000</name>
</gene>
<feature type="transmembrane region" description="Helical" evidence="9">
    <location>
        <begin position="360"/>
        <end position="385"/>
    </location>
</feature>
<accession>A0ABR7NK01</accession>
<evidence type="ECO:0000256" key="5">
    <source>
        <dbReference type="ARBA" id="ARBA00022692"/>
    </source>
</evidence>
<dbReference type="EMBL" id="JACRTB010000014">
    <property type="protein sequence ID" value="MBC8576731.1"/>
    <property type="molecule type" value="Genomic_DNA"/>
</dbReference>
<dbReference type="PANTHER" id="PTHR32507:SF7">
    <property type="entry name" value="K(+)_H(+) ANTIPORTER NHAP2"/>
    <property type="match status" value="1"/>
</dbReference>
<protein>
    <submittedName>
        <fullName evidence="11">Potassium/proton antiporter</fullName>
    </submittedName>
</protein>
<keyword evidence="5 9" id="KW-0812">Transmembrane</keyword>
<proteinExistence type="predicted"/>
<organism evidence="11 12">
    <name type="scientific">Yanshouia hominis</name>
    <dbReference type="NCBI Taxonomy" id="2763673"/>
    <lineage>
        <taxon>Bacteria</taxon>
        <taxon>Bacillati</taxon>
        <taxon>Bacillota</taxon>
        <taxon>Clostridia</taxon>
        <taxon>Eubacteriales</taxon>
        <taxon>Oscillospiraceae</taxon>
        <taxon>Yanshouia</taxon>
    </lineage>
</organism>
<dbReference type="NCBIfam" id="NF003715">
    <property type="entry name" value="PRK05326.1-2"/>
    <property type="match status" value="1"/>
</dbReference>
<dbReference type="SUPFAM" id="SSF116726">
    <property type="entry name" value="TrkA C-terminal domain-like"/>
    <property type="match status" value="2"/>
</dbReference>
<dbReference type="InterPro" id="IPR036721">
    <property type="entry name" value="RCK_C_sf"/>
</dbReference>
<dbReference type="Pfam" id="PF00999">
    <property type="entry name" value="Na_H_Exchanger"/>
    <property type="match status" value="1"/>
</dbReference>
<dbReference type="NCBIfam" id="NF003716">
    <property type="entry name" value="PRK05326.1-3"/>
    <property type="match status" value="1"/>
</dbReference>
<dbReference type="Pfam" id="PF02080">
    <property type="entry name" value="TrkA_C"/>
    <property type="match status" value="2"/>
</dbReference>
<evidence type="ECO:0000313" key="11">
    <source>
        <dbReference type="EMBL" id="MBC8576731.1"/>
    </source>
</evidence>
<sequence>MALPLCIIAIMALSCVFFNRVSSKLGIPALLAFILLGMFFGIDGVVKIKFGDYAFSEQLCSVALIFIMFYGGFGTKWQEAKPVAVPAILLSTLGVMLTAAFTGLFCHYVMGFGWLEGMLIGSVLGSTDAASVFSILRSKKLGLKFHTDSLLEVESGSNDPCAYMLTAVVLSLMEGGASGGEIARMILAQIAYGLLCGVGIAFAALWMLQRFKFSTDGFDAVFVLAVAVLSYALPSLIGGNGYLSAYLVGIILGNNPIKNKKSLVSFFDGVTGLMQIVIFFLLGLLSYPSRMQPFLLPALVIALFLSFAARPLAVFLLLTPLRCPIRQQLLVSWAGLRGASSIVFAIMATVGSAYTEEDLFHIVFCIVLLSVAFSGTLIPAVARLLRMIDTSGNVMKTFNDYSEETEVQLVQVEIDGDHPWLDRPVQELELPHDMLLVVLARGGEILIPNGQTVLRLGDTAVLSAPAYRGNLDLALTELTVRPGDSYCSKQISELRRRPNSLIVMVKRSGERIIPNGQTLLLAGDVLVICAA</sequence>
<dbReference type="Gene3D" id="3.30.70.1450">
    <property type="entry name" value="Regulator of K+ conductance, C-terminal domain"/>
    <property type="match status" value="2"/>
</dbReference>
<dbReference type="Gene3D" id="1.20.1530.20">
    <property type="match status" value="1"/>
</dbReference>
<keyword evidence="6 9" id="KW-1133">Transmembrane helix</keyword>
<keyword evidence="4" id="KW-1003">Cell membrane</keyword>
<evidence type="ECO:0000256" key="1">
    <source>
        <dbReference type="ARBA" id="ARBA00004651"/>
    </source>
</evidence>
<evidence type="ECO:0000313" key="12">
    <source>
        <dbReference type="Proteomes" id="UP000658131"/>
    </source>
</evidence>
<name>A0ABR7NK01_9FIRM</name>
<dbReference type="InterPro" id="IPR006153">
    <property type="entry name" value="Cation/H_exchanger_TM"/>
</dbReference>
<evidence type="ECO:0000256" key="2">
    <source>
        <dbReference type="ARBA" id="ARBA00022448"/>
    </source>
</evidence>
<dbReference type="InterPro" id="IPR038770">
    <property type="entry name" value="Na+/solute_symporter_sf"/>
</dbReference>
<feature type="transmembrane region" description="Helical" evidence="9">
    <location>
        <begin position="118"/>
        <end position="136"/>
    </location>
</feature>
<feature type="transmembrane region" description="Helical" evidence="9">
    <location>
        <begin position="294"/>
        <end position="318"/>
    </location>
</feature>
<feature type="transmembrane region" description="Helical" evidence="9">
    <location>
        <begin position="185"/>
        <end position="208"/>
    </location>
</feature>
<dbReference type="PROSITE" id="PS51202">
    <property type="entry name" value="RCK_C"/>
    <property type="match status" value="2"/>
</dbReference>
<feature type="domain" description="RCK C-terminal" evidence="10">
    <location>
        <begin position="462"/>
        <end position="531"/>
    </location>
</feature>
<feature type="domain" description="RCK C-terminal" evidence="10">
    <location>
        <begin position="396"/>
        <end position="461"/>
    </location>
</feature>
<feature type="transmembrane region" description="Helical" evidence="9">
    <location>
        <begin position="220"/>
        <end position="252"/>
    </location>
</feature>
<feature type="transmembrane region" description="Helical" evidence="9">
    <location>
        <begin position="53"/>
        <end position="71"/>
    </location>
</feature>
<keyword evidence="2" id="KW-0813">Transport</keyword>
<evidence type="ECO:0000256" key="3">
    <source>
        <dbReference type="ARBA" id="ARBA00022449"/>
    </source>
</evidence>
<evidence type="ECO:0000256" key="6">
    <source>
        <dbReference type="ARBA" id="ARBA00022989"/>
    </source>
</evidence>
<keyword evidence="12" id="KW-1185">Reference proteome</keyword>
<evidence type="ECO:0000256" key="4">
    <source>
        <dbReference type="ARBA" id="ARBA00022475"/>
    </source>
</evidence>